<protein>
    <submittedName>
        <fullName evidence="1">Uncharacterized protein</fullName>
    </submittedName>
</protein>
<comment type="caution">
    <text evidence="1">The sequence shown here is derived from an EMBL/GenBank/DDBJ whole genome shotgun (WGS) entry which is preliminary data.</text>
</comment>
<reference evidence="1" key="2">
    <citation type="submission" date="2020-09" db="EMBL/GenBank/DDBJ databases">
        <authorList>
            <person name="Sun Q."/>
            <person name="Zhou Y."/>
        </authorList>
    </citation>
    <scope>NUCLEOTIDE SEQUENCE</scope>
    <source>
        <strain evidence="1">CGMCC 1.15343</strain>
    </source>
</reference>
<evidence type="ECO:0000313" key="1">
    <source>
        <dbReference type="EMBL" id="GGC66328.1"/>
    </source>
</evidence>
<dbReference type="Proteomes" id="UP000651668">
    <property type="component" value="Unassembled WGS sequence"/>
</dbReference>
<proteinExistence type="predicted"/>
<gene>
    <name evidence="1" type="ORF">GCM10011387_19810</name>
</gene>
<sequence length="56" mass="6530">MFEFSLSWLGLCGQNYTLFFVISTGHELVMAQEIAVAQQATYISQVHRFSLFSYRY</sequence>
<evidence type="ECO:0000313" key="2">
    <source>
        <dbReference type="Proteomes" id="UP000651668"/>
    </source>
</evidence>
<organism evidence="1 2">
    <name type="scientific">Pedobacter quisquiliarum</name>
    <dbReference type="NCBI Taxonomy" id="1834438"/>
    <lineage>
        <taxon>Bacteria</taxon>
        <taxon>Pseudomonadati</taxon>
        <taxon>Bacteroidota</taxon>
        <taxon>Sphingobacteriia</taxon>
        <taxon>Sphingobacteriales</taxon>
        <taxon>Sphingobacteriaceae</taxon>
        <taxon>Pedobacter</taxon>
    </lineage>
</organism>
<reference evidence="1" key="1">
    <citation type="journal article" date="2014" name="Int. J. Syst. Evol. Microbiol.">
        <title>Complete genome sequence of Corynebacterium casei LMG S-19264T (=DSM 44701T), isolated from a smear-ripened cheese.</title>
        <authorList>
            <consortium name="US DOE Joint Genome Institute (JGI-PGF)"/>
            <person name="Walter F."/>
            <person name="Albersmeier A."/>
            <person name="Kalinowski J."/>
            <person name="Ruckert C."/>
        </authorList>
    </citation>
    <scope>NUCLEOTIDE SEQUENCE</scope>
    <source>
        <strain evidence="1">CGMCC 1.15343</strain>
    </source>
</reference>
<name>A0A916UBK2_9SPHI</name>
<dbReference type="AlphaFoldDB" id="A0A916UBK2"/>
<dbReference type="EMBL" id="BMIL01000006">
    <property type="protein sequence ID" value="GGC66328.1"/>
    <property type="molecule type" value="Genomic_DNA"/>
</dbReference>
<keyword evidence="2" id="KW-1185">Reference proteome</keyword>
<accession>A0A916UBK2</accession>